<evidence type="ECO:0000313" key="5">
    <source>
        <dbReference type="EMBL" id="KAL3865231.1"/>
    </source>
</evidence>
<dbReference type="Gene3D" id="1.20.58.60">
    <property type="match status" value="2"/>
</dbReference>
<proteinExistence type="predicted"/>
<dbReference type="InterPro" id="IPR041615">
    <property type="entry name" value="Desmoplakin_SH3"/>
</dbReference>
<name>A0ABD3VUV1_SINWO</name>
<feature type="region of interest" description="Disordered" evidence="3">
    <location>
        <begin position="640"/>
        <end position="683"/>
    </location>
</feature>
<feature type="domain" description="Desmoplakin SH3" evidence="4">
    <location>
        <begin position="468"/>
        <end position="526"/>
    </location>
</feature>
<gene>
    <name evidence="5" type="ORF">ACJMK2_006846</name>
</gene>
<dbReference type="InterPro" id="IPR043197">
    <property type="entry name" value="Plakin"/>
</dbReference>
<sequence>EQEMLVERYKNIASNLVGWLKSAMHWIMRNGVPTALMEIKEMLRNIERFQAEEVSTWYNIRMEIFNIYDNLQKCGVCLLITDEITPRQINLLWNLVESALLSQLGTLEREIGRLSLLDSIEKDANHLEGRLNKLEHHLRGEGREHNDDIEDYIASLVNRLLTAGFSDGHPVFNRVLCIRRRISLLRGKMVETGRALQHVQSCFQWINDKHALLEKADYGNNMDTVKQALDQHEKDHKEILIFKTEIDECVMYRKKLALEEQQPYEKYLSQVEVMYPVLCKLSHQRRSWLVSLKEFLHEATSELVWIEEKQVHVIGVGRRLDEFSNSDEEMYKTLVKEIANRKSQIKSVKDKGYAMIIDKHPATETIEMYISKIESRWTWLQQLLNCLNKHIIDICVYHQFFHEVQSCEQWINQQTEIVNNCMKRENIPFKELQEMKIECQDLQTELVKCEERVAFHSKTSHDIIPLKHQVTSPVKVYSLCVSKRHKISLELNEECILQNTNQEGLWMVTNSHGEMVTVPAICMVIPPPNQEAISFADRLKSMLEQLKILVKTYDRKLTENWVMSTIQFIKTWDLQKFQSLGPASSKVIVRDLNDEAAKLIAEAGHADQTMRLQLKKDLDECNSKVLNFSKKLSEEVCKEKQHKKRKISAADRGQASQTSDKKRANFTKSNGAHPVKSLGPVNTSDKVTMFGSEMVNREKRLSANANLLVC</sequence>
<keyword evidence="2" id="KW-0677">Repeat</keyword>
<accession>A0ABD3VUV1</accession>
<dbReference type="PANTHER" id="PTHR23169">
    <property type="entry name" value="ENVOPLAKIN"/>
    <property type="match status" value="1"/>
</dbReference>
<keyword evidence="6" id="KW-1185">Reference proteome</keyword>
<comment type="caution">
    <text evidence="5">The sequence shown here is derived from an EMBL/GenBank/DDBJ whole genome shotgun (WGS) entry which is preliminary data.</text>
</comment>
<dbReference type="Pfam" id="PF00435">
    <property type="entry name" value="Spectrin"/>
    <property type="match status" value="2"/>
</dbReference>
<dbReference type="Gene3D" id="2.30.30.40">
    <property type="entry name" value="SH3 Domains"/>
    <property type="match status" value="1"/>
</dbReference>
<organism evidence="5 6">
    <name type="scientific">Sinanodonta woodiana</name>
    <name type="common">Chinese pond mussel</name>
    <name type="synonym">Anodonta woodiana</name>
    <dbReference type="NCBI Taxonomy" id="1069815"/>
    <lineage>
        <taxon>Eukaryota</taxon>
        <taxon>Metazoa</taxon>
        <taxon>Spiralia</taxon>
        <taxon>Lophotrochozoa</taxon>
        <taxon>Mollusca</taxon>
        <taxon>Bivalvia</taxon>
        <taxon>Autobranchia</taxon>
        <taxon>Heteroconchia</taxon>
        <taxon>Palaeoheterodonta</taxon>
        <taxon>Unionida</taxon>
        <taxon>Unionoidea</taxon>
        <taxon>Unionidae</taxon>
        <taxon>Unioninae</taxon>
        <taxon>Sinanodonta</taxon>
    </lineage>
</organism>
<evidence type="ECO:0000256" key="3">
    <source>
        <dbReference type="SAM" id="MobiDB-lite"/>
    </source>
</evidence>
<dbReference type="AlphaFoldDB" id="A0ABD3VUV1"/>
<dbReference type="Gene3D" id="1.20.58.1060">
    <property type="match status" value="1"/>
</dbReference>
<reference evidence="5 6" key="1">
    <citation type="submission" date="2024-11" db="EMBL/GenBank/DDBJ databases">
        <title>Chromosome-level genome assembly of the freshwater bivalve Anodonta woodiana.</title>
        <authorList>
            <person name="Chen X."/>
        </authorList>
    </citation>
    <scope>NUCLEOTIDE SEQUENCE [LARGE SCALE GENOMIC DNA]</scope>
    <source>
        <strain evidence="5">MN2024</strain>
        <tissue evidence="5">Gills</tissue>
    </source>
</reference>
<dbReference type="EMBL" id="JBJQND010000010">
    <property type="protein sequence ID" value="KAL3865231.1"/>
    <property type="molecule type" value="Genomic_DNA"/>
</dbReference>
<evidence type="ECO:0000256" key="1">
    <source>
        <dbReference type="ARBA" id="ARBA00022553"/>
    </source>
</evidence>
<dbReference type="Proteomes" id="UP001634394">
    <property type="component" value="Unassembled WGS sequence"/>
</dbReference>
<dbReference type="InterPro" id="IPR002017">
    <property type="entry name" value="Spectrin_repeat"/>
</dbReference>
<keyword evidence="1" id="KW-0597">Phosphoprotein</keyword>
<protein>
    <recommendedName>
        <fullName evidence="4">Desmoplakin SH3 domain-containing protein</fullName>
    </recommendedName>
</protein>
<dbReference type="InterPro" id="IPR018159">
    <property type="entry name" value="Spectrin/alpha-actinin"/>
</dbReference>
<evidence type="ECO:0000313" key="6">
    <source>
        <dbReference type="Proteomes" id="UP001634394"/>
    </source>
</evidence>
<evidence type="ECO:0000256" key="2">
    <source>
        <dbReference type="ARBA" id="ARBA00022737"/>
    </source>
</evidence>
<dbReference type="Pfam" id="PF17902">
    <property type="entry name" value="SH3_10"/>
    <property type="match status" value="1"/>
</dbReference>
<feature type="non-terminal residue" evidence="5">
    <location>
        <position position="1"/>
    </location>
</feature>
<dbReference type="CDD" id="cd00176">
    <property type="entry name" value="SPEC"/>
    <property type="match status" value="1"/>
</dbReference>
<dbReference type="SMART" id="SM00150">
    <property type="entry name" value="SPEC"/>
    <property type="match status" value="4"/>
</dbReference>
<evidence type="ECO:0000259" key="4">
    <source>
        <dbReference type="Pfam" id="PF17902"/>
    </source>
</evidence>
<dbReference type="SUPFAM" id="SSF46966">
    <property type="entry name" value="Spectrin repeat"/>
    <property type="match status" value="4"/>
</dbReference>